<dbReference type="InterPro" id="IPR054350">
    <property type="entry name" value="PurT/PurK_preATP-grasp"/>
</dbReference>
<dbReference type="EMBL" id="QEOB01000019">
    <property type="protein sequence ID" value="PVX74626.1"/>
    <property type="molecule type" value="Genomic_DNA"/>
</dbReference>
<gene>
    <name evidence="7" type="primary">purT</name>
    <name evidence="9" type="ORF">C7402_11957</name>
</gene>
<feature type="binding site" evidence="7">
    <location>
        <begin position="372"/>
        <end position="373"/>
    </location>
    <ligand>
        <name>N(1)-(5-phospho-beta-D-ribosyl)glycinamide</name>
        <dbReference type="ChEBI" id="CHEBI:143788"/>
    </ligand>
</feature>
<feature type="binding site" evidence="7">
    <location>
        <position position="296"/>
    </location>
    <ligand>
        <name>N(1)-(5-phospho-beta-D-ribosyl)glycinamide</name>
        <dbReference type="ChEBI" id="CHEBI:143788"/>
    </ligand>
</feature>
<evidence type="ECO:0000256" key="5">
    <source>
        <dbReference type="ARBA" id="ARBA00022840"/>
    </source>
</evidence>
<evidence type="ECO:0000313" key="9">
    <source>
        <dbReference type="EMBL" id="PVX74626.1"/>
    </source>
</evidence>
<evidence type="ECO:0000256" key="3">
    <source>
        <dbReference type="ARBA" id="ARBA00022741"/>
    </source>
</evidence>
<evidence type="ECO:0000313" key="10">
    <source>
        <dbReference type="Proteomes" id="UP000245712"/>
    </source>
</evidence>
<feature type="binding site" evidence="7">
    <location>
        <position position="85"/>
    </location>
    <ligand>
        <name>N(1)-(5-phospho-beta-D-ribosyl)glycinamide</name>
        <dbReference type="ChEBI" id="CHEBI:143788"/>
    </ligand>
</feature>
<comment type="function">
    <text evidence="7">Involved in the de novo purine biosynthesis. Catalyzes the transfer of formate to 5-phospho-ribosyl-glycinamide (GAR), producing 5-phospho-ribosyl-N-formylglycinamide (FGAR). Formate is provided by PurU via hydrolysis of 10-formyl-tetrahydrofolate.</text>
</comment>
<feature type="binding site" evidence="7">
    <location>
        <position position="159"/>
    </location>
    <ligand>
        <name>ATP</name>
        <dbReference type="ChEBI" id="CHEBI:30616"/>
    </ligand>
</feature>
<evidence type="ECO:0000256" key="2">
    <source>
        <dbReference type="ARBA" id="ARBA00022723"/>
    </source>
</evidence>
<keyword evidence="10" id="KW-1185">Reference proteome</keyword>
<dbReference type="HAMAP" id="MF_01643">
    <property type="entry name" value="PurT"/>
    <property type="match status" value="1"/>
</dbReference>
<dbReference type="InterPro" id="IPR005862">
    <property type="entry name" value="PurT"/>
</dbReference>
<dbReference type="SUPFAM" id="SSF51246">
    <property type="entry name" value="Rudiment single hybrid motif"/>
    <property type="match status" value="1"/>
</dbReference>
<feature type="binding site" evidence="7">
    <location>
        <position position="207"/>
    </location>
    <ligand>
        <name>ATP</name>
        <dbReference type="ChEBI" id="CHEBI:30616"/>
    </ligand>
</feature>
<feature type="binding site" evidence="7">
    <location>
        <begin position="25"/>
        <end position="26"/>
    </location>
    <ligand>
        <name>N(1)-(5-phospho-beta-D-ribosyl)glycinamide</name>
        <dbReference type="ChEBI" id="CHEBI:143788"/>
    </ligand>
</feature>
<dbReference type="InterPro" id="IPR048740">
    <property type="entry name" value="PurT_C"/>
</dbReference>
<keyword evidence="3 7" id="KW-0547">Nucleotide-binding</keyword>
<comment type="similarity">
    <text evidence="7">Belongs to the PurK/PurT family.</text>
</comment>
<comment type="catalytic activity">
    <reaction evidence="7">
        <text>N(1)-(5-phospho-beta-D-ribosyl)glycinamide + formate + ATP = N(2)-formyl-N(1)-(5-phospho-beta-D-ribosyl)glycinamide + ADP + phosphate + H(+)</text>
        <dbReference type="Rhea" id="RHEA:24829"/>
        <dbReference type="ChEBI" id="CHEBI:15378"/>
        <dbReference type="ChEBI" id="CHEBI:15740"/>
        <dbReference type="ChEBI" id="CHEBI:30616"/>
        <dbReference type="ChEBI" id="CHEBI:43474"/>
        <dbReference type="ChEBI" id="CHEBI:143788"/>
        <dbReference type="ChEBI" id="CHEBI:147286"/>
        <dbReference type="ChEBI" id="CHEBI:456216"/>
        <dbReference type="EC" id="6.3.1.21"/>
    </reaction>
</comment>
<evidence type="ECO:0000256" key="1">
    <source>
        <dbReference type="ARBA" id="ARBA00022598"/>
    </source>
</evidence>
<proteinExistence type="inferred from homology"/>
<dbReference type="PROSITE" id="PS50975">
    <property type="entry name" value="ATP_GRASP"/>
    <property type="match status" value="1"/>
</dbReference>
<evidence type="ECO:0000256" key="4">
    <source>
        <dbReference type="ARBA" id="ARBA00022755"/>
    </source>
</evidence>
<dbReference type="Pfam" id="PF21244">
    <property type="entry name" value="PurT_C"/>
    <property type="match status" value="1"/>
</dbReference>
<dbReference type="NCBIfam" id="NF006766">
    <property type="entry name" value="PRK09288.1"/>
    <property type="match status" value="1"/>
</dbReference>
<keyword evidence="1 7" id="KW-0436">Ligase</keyword>
<organism evidence="9 10">
    <name type="scientific">Paraburkholderia unamae</name>
    <dbReference type="NCBI Taxonomy" id="219649"/>
    <lineage>
        <taxon>Bacteria</taxon>
        <taxon>Pseudomonadati</taxon>
        <taxon>Pseudomonadota</taxon>
        <taxon>Betaproteobacteria</taxon>
        <taxon>Burkholderiales</taxon>
        <taxon>Burkholderiaceae</taxon>
        <taxon>Paraburkholderia</taxon>
    </lineage>
</organism>
<feature type="binding site" evidence="7">
    <location>
        <position position="365"/>
    </location>
    <ligand>
        <name>N(1)-(5-phospho-beta-D-ribosyl)glycinamide</name>
        <dbReference type="ChEBI" id="CHEBI:143788"/>
    </ligand>
</feature>
<reference evidence="9 10" key="1">
    <citation type="submission" date="2018-05" db="EMBL/GenBank/DDBJ databases">
        <title>Genomic Encyclopedia of Type Strains, Phase IV (KMG-V): Genome sequencing to study the core and pangenomes of soil and plant-associated prokaryotes.</title>
        <authorList>
            <person name="Whitman W."/>
        </authorList>
    </citation>
    <scope>NUCLEOTIDE SEQUENCE [LARGE SCALE GENOMIC DNA]</scope>
    <source>
        <strain evidence="9 10">SCZa-39</strain>
    </source>
</reference>
<protein>
    <recommendedName>
        <fullName evidence="7">Formate-dependent phosphoribosylglycinamide formyltransferase</fullName>
        <ecNumber evidence="7">6.3.1.21</ecNumber>
    </recommendedName>
    <alternativeName>
        <fullName evidence="7">5'-phosphoribosylglycinamide transformylase 2</fullName>
    </alternativeName>
    <alternativeName>
        <fullName evidence="7">Formate-dependent GAR transformylase</fullName>
    </alternativeName>
    <alternativeName>
        <fullName evidence="7">GAR transformylase 2</fullName>
        <shortName evidence="7">GART 2</shortName>
    </alternativeName>
    <alternativeName>
        <fullName evidence="7">Non-folate glycinamide ribonucleotide transformylase</fullName>
    </alternativeName>
    <alternativeName>
        <fullName evidence="7">Phosphoribosylglycinamide formyltransferase 2</fullName>
    </alternativeName>
</protein>
<keyword evidence="5 7" id="KW-0067">ATP-binding</keyword>
<name>A0ABX5KCW2_9BURK</name>
<feature type="binding site" evidence="7">
    <location>
        <position position="277"/>
    </location>
    <ligand>
        <name>Mg(2+)</name>
        <dbReference type="ChEBI" id="CHEBI:18420"/>
    </ligand>
</feature>
<comment type="subunit">
    <text evidence="7">Homodimer.</text>
</comment>
<keyword evidence="2 7" id="KW-0479">Metal-binding</keyword>
<comment type="caution">
    <text evidence="9">The sequence shown here is derived from an EMBL/GenBank/DDBJ whole genome shotgun (WGS) entry which is preliminary data.</text>
</comment>
<keyword evidence="6 7" id="KW-0460">Magnesium</keyword>
<dbReference type="Gene3D" id="3.30.1490.20">
    <property type="entry name" value="ATP-grasp fold, A domain"/>
    <property type="match status" value="1"/>
</dbReference>
<evidence type="ECO:0000259" key="8">
    <source>
        <dbReference type="PROSITE" id="PS50975"/>
    </source>
</evidence>
<dbReference type="PANTHER" id="PTHR43055:SF1">
    <property type="entry name" value="FORMATE-DEPENDENT PHOSPHORIBOSYLGLYCINAMIDE FORMYLTRANSFERASE"/>
    <property type="match status" value="1"/>
</dbReference>
<comment type="pathway">
    <text evidence="7">Purine metabolism; IMP biosynthesis via de novo pathway; N(2)-formyl-N(1)-(5-phospho-D-ribosyl)glycinamide from N(1)-(5-phospho-D-ribosyl)glycinamide (formate route): step 1/1.</text>
</comment>
<feature type="binding site" evidence="7">
    <location>
        <begin position="164"/>
        <end position="169"/>
    </location>
    <ligand>
        <name>ATP</name>
        <dbReference type="ChEBI" id="CHEBI:30616"/>
    </ligand>
</feature>
<feature type="binding site" evidence="7">
    <location>
        <position position="289"/>
    </location>
    <ligand>
        <name>Mg(2+)</name>
        <dbReference type="ChEBI" id="CHEBI:18420"/>
    </ligand>
</feature>
<dbReference type="Pfam" id="PF22660">
    <property type="entry name" value="RS_preATP-grasp-like"/>
    <property type="match status" value="1"/>
</dbReference>
<evidence type="ECO:0000256" key="6">
    <source>
        <dbReference type="ARBA" id="ARBA00022842"/>
    </source>
</evidence>
<feature type="domain" description="ATP-grasp" evidence="8">
    <location>
        <begin position="123"/>
        <end position="318"/>
    </location>
</feature>
<dbReference type="InterPro" id="IPR013815">
    <property type="entry name" value="ATP_grasp_subdomain_1"/>
</dbReference>
<dbReference type="InterPro" id="IPR003135">
    <property type="entry name" value="ATP-grasp_carboxylate-amine"/>
</dbReference>
<dbReference type="Pfam" id="PF02222">
    <property type="entry name" value="ATP-grasp"/>
    <property type="match status" value="1"/>
</dbReference>
<dbReference type="PANTHER" id="PTHR43055">
    <property type="entry name" value="FORMATE-DEPENDENT PHOSPHORIBOSYLGLYCINAMIDE FORMYLTRANSFERASE"/>
    <property type="match status" value="1"/>
</dbReference>
<dbReference type="Proteomes" id="UP000245712">
    <property type="component" value="Unassembled WGS sequence"/>
</dbReference>
<dbReference type="SUPFAM" id="SSF52440">
    <property type="entry name" value="PreATP-grasp domain"/>
    <property type="match status" value="1"/>
</dbReference>
<dbReference type="RefSeq" id="WP_116613636.1">
    <property type="nucleotide sequence ID" value="NZ_CAJZAT010000007.1"/>
</dbReference>
<dbReference type="SUPFAM" id="SSF56059">
    <property type="entry name" value="Glutathione synthetase ATP-binding domain-like"/>
    <property type="match status" value="1"/>
</dbReference>
<evidence type="ECO:0000256" key="7">
    <source>
        <dbReference type="HAMAP-Rule" id="MF_01643"/>
    </source>
</evidence>
<dbReference type="InterPro" id="IPR011761">
    <property type="entry name" value="ATP-grasp"/>
</dbReference>
<dbReference type="InterPro" id="IPR016185">
    <property type="entry name" value="PreATP-grasp_dom_sf"/>
</dbReference>
<sequence>MQTRPRIGTPLSASATRVMLLGAGELGKEVIIALQRLGVEVIAVDRYENAPGHQVAHRAHVIDMTDPQALRALIDAERPHLVVPEIEAIATDALAAVEAEGVAEVIPTARAAQLTMNREGIRRLAAEELGLATSPYAFADSLDELKAGVAKVGYPCVVKPVMSSSGKGQSVVRSEADVERAWEYALAGGRVNRGRVIVEGFINFDYEITQLTVRAIDPASGQVQTYFCDPIGHLQVDGDYVESWQPQPMSAKALERSREISHKVTEALGGRGLFGVELFVRGDEVWFSEVSPRPHDTGLVTLASQRFSEFELHARAILGLPVDTTARAPGASAVIYGGMDARGIAFEGVAQALAVPGADLRLFGKPESFVKRRMGVALATGADTDEARTRARAAAAAVRPVAGDASQ</sequence>
<accession>A0ABX5KCW2</accession>
<dbReference type="Gene3D" id="3.40.50.20">
    <property type="match status" value="1"/>
</dbReference>
<dbReference type="Gene3D" id="3.30.470.20">
    <property type="entry name" value="ATP-grasp fold, B domain"/>
    <property type="match status" value="1"/>
</dbReference>
<dbReference type="InterPro" id="IPR011054">
    <property type="entry name" value="Rudment_hybrid_motif"/>
</dbReference>
<feature type="binding site" evidence="7">
    <location>
        <begin position="199"/>
        <end position="202"/>
    </location>
    <ligand>
        <name>ATP</name>
        <dbReference type="ChEBI" id="CHEBI:30616"/>
    </ligand>
</feature>
<feature type="binding site" evidence="7">
    <location>
        <position position="118"/>
    </location>
    <ligand>
        <name>ATP</name>
        <dbReference type="ChEBI" id="CHEBI:30616"/>
    </ligand>
</feature>
<dbReference type="EC" id="6.3.1.21" evidence="7"/>
<dbReference type="NCBIfam" id="TIGR01142">
    <property type="entry name" value="purT"/>
    <property type="match status" value="1"/>
</dbReference>
<keyword evidence="4 7" id="KW-0658">Purine biosynthesis</keyword>